<dbReference type="Proteomes" id="UP000579136">
    <property type="component" value="Unassembled WGS sequence"/>
</dbReference>
<proteinExistence type="predicted"/>
<dbReference type="PANTHER" id="PTHR30619:SF7">
    <property type="entry name" value="BETA-LACTAMASE DOMAIN PROTEIN"/>
    <property type="match status" value="1"/>
</dbReference>
<keyword evidence="2" id="KW-1003">Cell membrane</keyword>
<evidence type="ECO:0000256" key="4">
    <source>
        <dbReference type="ARBA" id="ARBA00022989"/>
    </source>
</evidence>
<feature type="domain" description="Metallo-beta-lactamase" evidence="7">
    <location>
        <begin position="455"/>
        <end position="556"/>
    </location>
</feature>
<evidence type="ECO:0000313" key="9">
    <source>
        <dbReference type="EMBL" id="MBB5176554.1"/>
    </source>
</evidence>
<dbReference type="InterPro" id="IPR004797">
    <property type="entry name" value="Competence_ComEC/Rec2"/>
</dbReference>
<comment type="subcellular location">
    <subcellularLocation>
        <location evidence="1">Cell membrane</location>
        <topology evidence="1">Multi-pass membrane protein</topology>
    </subcellularLocation>
</comment>
<protein>
    <submittedName>
        <fullName evidence="9">Competence protein ComEC</fullName>
    </submittedName>
</protein>
<keyword evidence="4 6" id="KW-1133">Transmembrane helix</keyword>
<sequence length="709" mass="81961">MVIITYISIVKKISLYKISILFIALLISSSYFYNDRNQFNERTVDHFLIYDYKYYNDSIQYVGKNNKEKFNVYLNDDTHLPIGTLCKGNFKVTVPDKERNFIKRNQQLSMKISKTSGNIYIDSSLICEKQPLSILMKINELKYTYTKKVLNSSSYNYIGDILMLSIGNKMTLSNEFFSALQKLGIYHLYVISGTHVAYITMILMFVFSKLRIPIEYVKMITIIILILFLLMNVFSPSVLRAVLMAILLITASFFNKRPYLAVISATAIVQFIINPYIIFHAGFQLSYVTTFIIILSRDFFKEKSSLLQILIVTVICEICTIVLIIFHFNEISISGIVMNILFSPVFSCVIFPAVLIYNVSLFTYFPKFLDESLNIIFVLNHKIILFLGQIIEHRFTIQNISAYYIVIFIILSYILIRVILTKRFSHIILVTFIFIIAIFLSSLKLSNDIKLVMVDVGQGDAFLIIDEKYDQTVLVDTGGKFYRNDYELPLSEKTVLPYLKESGIKTIDLLVISHMDNDHMGEALHINDKLNIKNLYINPLDEKISDEFLNQFNNTNIIFSTEVDELNFKRMQLKNVNNIDNVNNSNDQSIVLDISLLNNNILMLGDISLEYEKEILKKVENIDVVKIGHHGSNTSTSVELAEYPFHLALVSSGVNNRYGHPHKEVIERLIENDKKILNTQYTGMVEITFKKEYYCVRTKLQKQESKCYK</sequence>
<feature type="transmembrane region" description="Helical" evidence="6">
    <location>
        <begin position="186"/>
        <end position="207"/>
    </location>
</feature>
<dbReference type="InterPro" id="IPR036866">
    <property type="entry name" value="RibonucZ/Hydroxyglut_hydro"/>
</dbReference>
<feature type="transmembrane region" description="Helical" evidence="6">
    <location>
        <begin position="426"/>
        <end position="443"/>
    </location>
</feature>
<dbReference type="InterPro" id="IPR004477">
    <property type="entry name" value="ComEC_N"/>
</dbReference>
<feature type="transmembrane region" description="Helical" evidence="6">
    <location>
        <begin position="340"/>
        <end position="360"/>
    </location>
</feature>
<keyword evidence="5 6" id="KW-0472">Membrane</keyword>
<dbReference type="RefSeq" id="WP_183675245.1">
    <property type="nucleotide sequence ID" value="NZ_CBCRYX010000010.1"/>
</dbReference>
<feature type="transmembrane region" description="Helical" evidence="6">
    <location>
        <begin position="307"/>
        <end position="328"/>
    </location>
</feature>
<feature type="transmembrane region" description="Helical" evidence="6">
    <location>
        <begin position="237"/>
        <end position="255"/>
    </location>
</feature>
<dbReference type="InterPro" id="IPR001279">
    <property type="entry name" value="Metallo-B-lactamas"/>
</dbReference>
<dbReference type="InterPro" id="IPR052159">
    <property type="entry name" value="Competence_DNA_uptake"/>
</dbReference>
<dbReference type="InterPro" id="IPR035681">
    <property type="entry name" value="ComA-like_MBL"/>
</dbReference>
<evidence type="ECO:0000259" key="8">
    <source>
        <dbReference type="Pfam" id="PF03772"/>
    </source>
</evidence>
<dbReference type="SUPFAM" id="SSF56281">
    <property type="entry name" value="Metallo-hydrolase/oxidoreductase"/>
    <property type="match status" value="1"/>
</dbReference>
<organism evidence="9 10">
    <name type="scientific">Nosocomiicoccus ampullae</name>
    <dbReference type="NCBI Taxonomy" id="489910"/>
    <lineage>
        <taxon>Bacteria</taxon>
        <taxon>Bacillati</taxon>
        <taxon>Bacillota</taxon>
        <taxon>Bacilli</taxon>
        <taxon>Bacillales</taxon>
        <taxon>Staphylococcaceae</taxon>
        <taxon>Nosocomiicoccus</taxon>
    </lineage>
</organism>
<dbReference type="AlphaFoldDB" id="A0A9Q2CZU1"/>
<keyword evidence="10" id="KW-1185">Reference proteome</keyword>
<dbReference type="EMBL" id="JACHHF010000009">
    <property type="protein sequence ID" value="MBB5176554.1"/>
    <property type="molecule type" value="Genomic_DNA"/>
</dbReference>
<feature type="domain" description="ComEC/Rec2-related protein" evidence="8">
    <location>
        <begin position="164"/>
        <end position="416"/>
    </location>
</feature>
<dbReference type="GO" id="GO:0005886">
    <property type="term" value="C:plasma membrane"/>
    <property type="evidence" value="ECO:0007669"/>
    <property type="project" value="UniProtKB-SubCell"/>
</dbReference>
<dbReference type="NCBIfam" id="TIGR00360">
    <property type="entry name" value="ComEC_N-term"/>
    <property type="match status" value="1"/>
</dbReference>
<dbReference type="PANTHER" id="PTHR30619">
    <property type="entry name" value="DNA INTERNALIZATION/COMPETENCE PROTEIN COMEC/REC2"/>
    <property type="match status" value="1"/>
</dbReference>
<evidence type="ECO:0000256" key="3">
    <source>
        <dbReference type="ARBA" id="ARBA00022692"/>
    </source>
</evidence>
<evidence type="ECO:0000256" key="2">
    <source>
        <dbReference type="ARBA" id="ARBA00022475"/>
    </source>
</evidence>
<feature type="transmembrane region" description="Helical" evidence="6">
    <location>
        <begin position="402"/>
        <end position="420"/>
    </location>
</feature>
<feature type="transmembrane region" description="Helical" evidence="6">
    <location>
        <begin position="15"/>
        <end position="33"/>
    </location>
</feature>
<reference evidence="9 10" key="1">
    <citation type="submission" date="2020-08" db="EMBL/GenBank/DDBJ databases">
        <title>Genomic Encyclopedia of Type Strains, Phase IV (KMG-IV): sequencing the most valuable type-strain genomes for metagenomic binning, comparative biology and taxonomic classification.</title>
        <authorList>
            <person name="Goeker M."/>
        </authorList>
    </citation>
    <scope>NUCLEOTIDE SEQUENCE [LARGE SCALE GENOMIC DNA]</scope>
    <source>
        <strain evidence="9 10">DSM 19163</strain>
    </source>
</reference>
<evidence type="ECO:0000313" key="10">
    <source>
        <dbReference type="Proteomes" id="UP000579136"/>
    </source>
</evidence>
<evidence type="ECO:0000256" key="5">
    <source>
        <dbReference type="ARBA" id="ARBA00023136"/>
    </source>
</evidence>
<name>A0A9Q2CZU1_9STAP</name>
<dbReference type="CDD" id="cd07731">
    <property type="entry name" value="ComA-like_MBL-fold"/>
    <property type="match status" value="1"/>
</dbReference>
<evidence type="ECO:0000256" key="6">
    <source>
        <dbReference type="SAM" id="Phobius"/>
    </source>
</evidence>
<dbReference type="Pfam" id="PF03772">
    <property type="entry name" value="Competence"/>
    <property type="match status" value="1"/>
</dbReference>
<dbReference type="Gene3D" id="3.60.15.10">
    <property type="entry name" value="Ribonuclease Z/Hydroxyacylglutathione hydrolase-like"/>
    <property type="match status" value="1"/>
</dbReference>
<dbReference type="NCBIfam" id="TIGR00361">
    <property type="entry name" value="ComEC_Rec2"/>
    <property type="match status" value="1"/>
</dbReference>
<gene>
    <name evidence="9" type="ORF">HNQ45_001442</name>
</gene>
<evidence type="ECO:0000256" key="1">
    <source>
        <dbReference type="ARBA" id="ARBA00004651"/>
    </source>
</evidence>
<dbReference type="GO" id="GO:0030420">
    <property type="term" value="P:establishment of competence for transformation"/>
    <property type="evidence" value="ECO:0007669"/>
    <property type="project" value="InterPro"/>
</dbReference>
<feature type="transmembrane region" description="Helical" evidence="6">
    <location>
        <begin position="214"/>
        <end position="231"/>
    </location>
</feature>
<accession>A0A9Q2CZU1</accession>
<keyword evidence="3 6" id="KW-0812">Transmembrane</keyword>
<dbReference type="Pfam" id="PF00753">
    <property type="entry name" value="Lactamase_B"/>
    <property type="match status" value="1"/>
</dbReference>
<comment type="caution">
    <text evidence="9">The sequence shown here is derived from an EMBL/GenBank/DDBJ whole genome shotgun (WGS) entry which is preliminary data.</text>
</comment>
<evidence type="ECO:0000259" key="7">
    <source>
        <dbReference type="Pfam" id="PF00753"/>
    </source>
</evidence>